<dbReference type="PANTHER" id="PTHR11690">
    <property type="entry name" value="AMILORIDE-SENSITIVE SODIUM CHANNEL-RELATED"/>
    <property type="match status" value="1"/>
</dbReference>
<evidence type="ECO:0000256" key="8">
    <source>
        <dbReference type="ARBA" id="ARBA00023136"/>
    </source>
</evidence>
<keyword evidence="8 12" id="KW-0472">Membrane</keyword>
<dbReference type="GO" id="GO:0015280">
    <property type="term" value="F:ligand-gated sodium channel activity"/>
    <property type="evidence" value="ECO:0007669"/>
    <property type="project" value="TreeGrafter"/>
</dbReference>
<keyword evidence="9 11" id="KW-0739">Sodium transport</keyword>
<organism evidence="13 14">
    <name type="scientific">Adineta ricciae</name>
    <name type="common">Rotifer</name>
    <dbReference type="NCBI Taxonomy" id="249248"/>
    <lineage>
        <taxon>Eukaryota</taxon>
        <taxon>Metazoa</taxon>
        <taxon>Spiralia</taxon>
        <taxon>Gnathifera</taxon>
        <taxon>Rotifera</taxon>
        <taxon>Eurotatoria</taxon>
        <taxon>Bdelloidea</taxon>
        <taxon>Adinetida</taxon>
        <taxon>Adinetidae</taxon>
        <taxon>Adineta</taxon>
    </lineage>
</organism>
<dbReference type="Proteomes" id="UP000663852">
    <property type="component" value="Unassembled WGS sequence"/>
</dbReference>
<comment type="similarity">
    <text evidence="11">Belongs to the amiloride-sensitive sodium channel (TC 1.A.6) family.</text>
</comment>
<feature type="transmembrane region" description="Helical" evidence="12">
    <location>
        <begin position="58"/>
        <end position="83"/>
    </location>
</feature>
<dbReference type="OrthoDB" id="6021021at2759"/>
<protein>
    <submittedName>
        <fullName evidence="13">Uncharacterized protein</fullName>
    </submittedName>
</protein>
<evidence type="ECO:0000313" key="14">
    <source>
        <dbReference type="Proteomes" id="UP000663852"/>
    </source>
</evidence>
<name>A0A815CB81_ADIRI</name>
<dbReference type="Pfam" id="PF00858">
    <property type="entry name" value="ASC"/>
    <property type="match status" value="1"/>
</dbReference>
<evidence type="ECO:0000256" key="7">
    <source>
        <dbReference type="ARBA" id="ARBA00023065"/>
    </source>
</evidence>
<dbReference type="PRINTS" id="PR01078">
    <property type="entry name" value="AMINACHANNEL"/>
</dbReference>
<dbReference type="InterPro" id="IPR001873">
    <property type="entry name" value="ENaC"/>
</dbReference>
<dbReference type="AlphaFoldDB" id="A0A815CB81"/>
<keyword evidence="2 11" id="KW-0813">Transport</keyword>
<dbReference type="EMBL" id="CAJNOJ010000201">
    <property type="protein sequence ID" value="CAF1281691.1"/>
    <property type="molecule type" value="Genomic_DNA"/>
</dbReference>
<evidence type="ECO:0000256" key="1">
    <source>
        <dbReference type="ARBA" id="ARBA00004141"/>
    </source>
</evidence>
<keyword evidence="6" id="KW-0915">Sodium</keyword>
<keyword evidence="4 11" id="KW-0812">Transmembrane</keyword>
<keyword evidence="3 11" id="KW-0894">Sodium channel</keyword>
<evidence type="ECO:0000256" key="10">
    <source>
        <dbReference type="ARBA" id="ARBA00023303"/>
    </source>
</evidence>
<evidence type="ECO:0000256" key="6">
    <source>
        <dbReference type="ARBA" id="ARBA00023053"/>
    </source>
</evidence>
<evidence type="ECO:0000256" key="4">
    <source>
        <dbReference type="ARBA" id="ARBA00022692"/>
    </source>
</evidence>
<comment type="caution">
    <text evidence="13">The sequence shown here is derived from an EMBL/GenBank/DDBJ whole genome shotgun (WGS) entry which is preliminary data.</text>
</comment>
<keyword evidence="10 11" id="KW-0407">Ion channel</keyword>
<accession>A0A815CB81</accession>
<sequence length="518" mass="59185">MLNPTIKNITTVFPIDRSALHAPARYNQHRDIIKEFSLNTSTHGIPGIARSKSMHNRIFWLISFLAFLGIMCYFIIQAVLAYFQYPTLTLIGFADIWPQTFAAVTICNNSPLRYDQFIEPFLNYTNALNLTNTNDITTFTEEQASYIMDYTQYILNRNGSLNQFYYPLSSMLIKCTYNRMNCSVNDFVQFASPVYGSCYTFNAQSPRINNNTIHYNNENGYSGELHLDLYIHSQQYVPHLSDAISLVAMVHDNTELPRVEAFGIQLAPGRKHRLGYYKRQNTFLPSPYTTCADQITPRLQTFYDQFSEANYSYSQQLCYDVAMQAYTYQQCGCVNPFQWGSRYIIPFGSTTTVYASLCNASDPCYAEAISVFQSFASIYEKYAGDCGLECSSTEFVLKISSGLAPPRWSMNSIKQFVESTSIPLTSTWNETWKEEIRENFVSLDIICESTTVESYTQQATLGAVDIISNIGGQTGLWIGISFLSLMEVAEMIYRLLRHQCTLFQRKPIGTQKQRNTRL</sequence>
<reference evidence="13" key="1">
    <citation type="submission" date="2021-02" db="EMBL/GenBank/DDBJ databases">
        <authorList>
            <person name="Nowell W R."/>
        </authorList>
    </citation>
    <scope>NUCLEOTIDE SEQUENCE</scope>
</reference>
<dbReference type="GO" id="GO:0005886">
    <property type="term" value="C:plasma membrane"/>
    <property type="evidence" value="ECO:0007669"/>
    <property type="project" value="TreeGrafter"/>
</dbReference>
<gene>
    <name evidence="13" type="ORF">EDS130_LOCUS29590</name>
</gene>
<keyword evidence="5 12" id="KW-1133">Transmembrane helix</keyword>
<proteinExistence type="inferred from homology"/>
<evidence type="ECO:0000256" key="12">
    <source>
        <dbReference type="SAM" id="Phobius"/>
    </source>
</evidence>
<dbReference type="Gene3D" id="2.60.470.10">
    <property type="entry name" value="Acid-sensing ion channels like domains"/>
    <property type="match status" value="1"/>
</dbReference>
<evidence type="ECO:0000256" key="2">
    <source>
        <dbReference type="ARBA" id="ARBA00022448"/>
    </source>
</evidence>
<comment type="subcellular location">
    <subcellularLocation>
        <location evidence="1">Membrane</location>
        <topology evidence="1">Multi-pass membrane protein</topology>
    </subcellularLocation>
</comment>
<dbReference type="PANTHER" id="PTHR11690:SF300">
    <property type="entry name" value="PICKPOCKET PROTEIN 19"/>
    <property type="match status" value="1"/>
</dbReference>
<dbReference type="Gene3D" id="1.10.287.770">
    <property type="entry name" value="YojJ-like"/>
    <property type="match status" value="1"/>
</dbReference>
<evidence type="ECO:0000256" key="9">
    <source>
        <dbReference type="ARBA" id="ARBA00023201"/>
    </source>
</evidence>
<evidence type="ECO:0000256" key="3">
    <source>
        <dbReference type="ARBA" id="ARBA00022461"/>
    </source>
</evidence>
<evidence type="ECO:0000256" key="11">
    <source>
        <dbReference type="RuleBase" id="RU000679"/>
    </source>
</evidence>
<evidence type="ECO:0000313" key="13">
    <source>
        <dbReference type="EMBL" id="CAF1281691.1"/>
    </source>
</evidence>
<keyword evidence="7 11" id="KW-0406">Ion transport</keyword>
<evidence type="ECO:0000256" key="5">
    <source>
        <dbReference type="ARBA" id="ARBA00022989"/>
    </source>
</evidence>